<dbReference type="AlphaFoldDB" id="A0A2T0MSR3"/>
<keyword evidence="3" id="KW-1185">Reference proteome</keyword>
<sequence length="148" mass="16137">MKTRILGAVLGIAALSGLLVPSPAQAKDGVSTARVNPAGAHGGGSVRATVDFVNRKKVVFRNFTVRDICPGDNLPVRARIWWKHTDGTTGYSAWKWDRNGCSDKGTNFGNVTRSGSKSISKVYLQVAVNFRPGQWVYDISPIRDNQYT</sequence>
<evidence type="ECO:0008006" key="4">
    <source>
        <dbReference type="Google" id="ProtNLM"/>
    </source>
</evidence>
<keyword evidence="1" id="KW-0732">Signal</keyword>
<protein>
    <recommendedName>
        <fullName evidence="4">Secreted protein</fullName>
    </recommendedName>
</protein>
<proteinExistence type="predicted"/>
<evidence type="ECO:0000313" key="2">
    <source>
        <dbReference type="EMBL" id="PRX61473.1"/>
    </source>
</evidence>
<gene>
    <name evidence="2" type="ORF">B0I32_115330</name>
</gene>
<evidence type="ECO:0000256" key="1">
    <source>
        <dbReference type="SAM" id="SignalP"/>
    </source>
</evidence>
<reference evidence="2 3" key="1">
    <citation type="submission" date="2018-03" db="EMBL/GenBank/DDBJ databases">
        <title>Genomic Encyclopedia of Type Strains, Phase III (KMG-III): the genomes of soil and plant-associated and newly described type strains.</title>
        <authorList>
            <person name="Whitman W."/>
        </authorList>
    </citation>
    <scope>NUCLEOTIDE SEQUENCE [LARGE SCALE GENOMIC DNA]</scope>
    <source>
        <strain evidence="2 3">CGMCC 4.7104</strain>
    </source>
</reference>
<dbReference type="RefSeq" id="WP_146178396.1">
    <property type="nucleotide sequence ID" value="NZ_JBFAIB010000007.1"/>
</dbReference>
<dbReference type="Proteomes" id="UP000238312">
    <property type="component" value="Unassembled WGS sequence"/>
</dbReference>
<feature type="signal peptide" evidence="1">
    <location>
        <begin position="1"/>
        <end position="26"/>
    </location>
</feature>
<organism evidence="2 3">
    <name type="scientific">Nonomuraea fuscirosea</name>
    <dbReference type="NCBI Taxonomy" id="1291556"/>
    <lineage>
        <taxon>Bacteria</taxon>
        <taxon>Bacillati</taxon>
        <taxon>Actinomycetota</taxon>
        <taxon>Actinomycetes</taxon>
        <taxon>Streptosporangiales</taxon>
        <taxon>Streptosporangiaceae</taxon>
        <taxon>Nonomuraea</taxon>
    </lineage>
</organism>
<evidence type="ECO:0000313" key="3">
    <source>
        <dbReference type="Proteomes" id="UP000238312"/>
    </source>
</evidence>
<name>A0A2T0MSR3_9ACTN</name>
<dbReference type="EMBL" id="PVNG01000015">
    <property type="protein sequence ID" value="PRX61473.1"/>
    <property type="molecule type" value="Genomic_DNA"/>
</dbReference>
<feature type="chain" id="PRO_5015742303" description="Secreted protein" evidence="1">
    <location>
        <begin position="27"/>
        <end position="148"/>
    </location>
</feature>
<dbReference type="OrthoDB" id="3829009at2"/>
<comment type="caution">
    <text evidence="2">The sequence shown here is derived from an EMBL/GenBank/DDBJ whole genome shotgun (WGS) entry which is preliminary data.</text>
</comment>
<accession>A0A2T0MSR3</accession>